<evidence type="ECO:0000313" key="2">
    <source>
        <dbReference type="Proteomes" id="UP000735302"/>
    </source>
</evidence>
<organism evidence="1 2">
    <name type="scientific">Plakobranchus ocellatus</name>
    <dbReference type="NCBI Taxonomy" id="259542"/>
    <lineage>
        <taxon>Eukaryota</taxon>
        <taxon>Metazoa</taxon>
        <taxon>Spiralia</taxon>
        <taxon>Lophotrochozoa</taxon>
        <taxon>Mollusca</taxon>
        <taxon>Gastropoda</taxon>
        <taxon>Heterobranchia</taxon>
        <taxon>Euthyneura</taxon>
        <taxon>Panpulmonata</taxon>
        <taxon>Sacoglossa</taxon>
        <taxon>Placobranchoidea</taxon>
        <taxon>Plakobranchidae</taxon>
        <taxon>Plakobranchus</taxon>
    </lineage>
</organism>
<evidence type="ECO:0000313" key="1">
    <source>
        <dbReference type="EMBL" id="GFN94190.1"/>
    </source>
</evidence>
<protein>
    <submittedName>
        <fullName evidence="1">Uncharacterized protein</fullName>
    </submittedName>
</protein>
<gene>
    <name evidence="1" type="ORF">PoB_002069600</name>
</gene>
<dbReference type="EMBL" id="BLXT01002413">
    <property type="protein sequence ID" value="GFN94190.1"/>
    <property type="molecule type" value="Genomic_DNA"/>
</dbReference>
<dbReference type="Proteomes" id="UP000735302">
    <property type="component" value="Unassembled WGS sequence"/>
</dbReference>
<sequence length="91" mass="10343">MCGPKIIAAQNFLSTTGFHFELEQRENFGALKICIERTNTQATVNNCSNMGGMSSRLLPMRNREGGEQHRMQDFWRGWQRKIQESAGQAPP</sequence>
<name>A0AAV3Z4H2_9GAST</name>
<keyword evidence="2" id="KW-1185">Reference proteome</keyword>
<proteinExistence type="predicted"/>
<dbReference type="AlphaFoldDB" id="A0AAV3Z4H2"/>
<reference evidence="1 2" key="1">
    <citation type="journal article" date="2021" name="Elife">
        <title>Chloroplast acquisition without the gene transfer in kleptoplastic sea slugs, Plakobranchus ocellatus.</title>
        <authorList>
            <person name="Maeda T."/>
            <person name="Takahashi S."/>
            <person name="Yoshida T."/>
            <person name="Shimamura S."/>
            <person name="Takaki Y."/>
            <person name="Nagai Y."/>
            <person name="Toyoda A."/>
            <person name="Suzuki Y."/>
            <person name="Arimoto A."/>
            <person name="Ishii H."/>
            <person name="Satoh N."/>
            <person name="Nishiyama T."/>
            <person name="Hasebe M."/>
            <person name="Maruyama T."/>
            <person name="Minagawa J."/>
            <person name="Obokata J."/>
            <person name="Shigenobu S."/>
        </authorList>
    </citation>
    <scope>NUCLEOTIDE SEQUENCE [LARGE SCALE GENOMIC DNA]</scope>
</reference>
<comment type="caution">
    <text evidence="1">The sequence shown here is derived from an EMBL/GenBank/DDBJ whole genome shotgun (WGS) entry which is preliminary data.</text>
</comment>
<accession>A0AAV3Z4H2</accession>